<dbReference type="Proteomes" id="UP000182783">
    <property type="component" value="Unassembled WGS sequence"/>
</dbReference>
<dbReference type="Pfam" id="PF01610">
    <property type="entry name" value="DDE_Tnp_ISL3"/>
    <property type="match status" value="1"/>
</dbReference>
<evidence type="ECO:0000313" key="2">
    <source>
        <dbReference type="EMBL" id="SDM96939.1"/>
    </source>
</evidence>
<dbReference type="PANTHER" id="PTHR33498:SF1">
    <property type="entry name" value="TRANSPOSASE FOR INSERTION SEQUENCE ELEMENT IS1557"/>
    <property type="match status" value="1"/>
</dbReference>
<dbReference type="AlphaFoldDB" id="A0A1G9XJC0"/>
<protein>
    <submittedName>
        <fullName evidence="2">Transposase</fullName>
    </submittedName>
</protein>
<name>A0A1G9XJC0_9BACL</name>
<organism evidence="2 3">
    <name type="scientific">Paenibacillus jilunlii</name>
    <dbReference type="NCBI Taxonomy" id="682956"/>
    <lineage>
        <taxon>Bacteria</taxon>
        <taxon>Bacillati</taxon>
        <taxon>Bacillota</taxon>
        <taxon>Bacilli</taxon>
        <taxon>Bacillales</taxon>
        <taxon>Paenibacillaceae</taxon>
        <taxon>Paenibacillus</taxon>
    </lineage>
</organism>
<sequence length="193" mass="23061">MHDRFILLKRHIELTEMDKITLDLWTKNHPSLGTAYDLKESYFDIWECDSRQTAFLKYIEWKAKIPTELQSSFEPLTKAMKNWEEEIFAYFDHRITNAYTESLNSLIRVINRLGRGYSFEALRAKILFAEGLKKQRKPKYQRRLDSYDLRKENFPMFNTTPIGVVRESEELILLGIDFSTIKSEYPIFLDSIW</sequence>
<evidence type="ECO:0000259" key="1">
    <source>
        <dbReference type="Pfam" id="PF01610"/>
    </source>
</evidence>
<feature type="domain" description="Transposase IS204/IS1001/IS1096/IS1165 DDE" evidence="1">
    <location>
        <begin position="3"/>
        <end position="126"/>
    </location>
</feature>
<dbReference type="InterPro" id="IPR002560">
    <property type="entry name" value="Transposase_DDE"/>
</dbReference>
<dbReference type="InterPro" id="IPR047951">
    <property type="entry name" value="Transpos_ISL3"/>
</dbReference>
<reference evidence="2 3" key="1">
    <citation type="submission" date="2016-10" db="EMBL/GenBank/DDBJ databases">
        <authorList>
            <person name="de Groot N.N."/>
        </authorList>
    </citation>
    <scope>NUCLEOTIDE SEQUENCE [LARGE SCALE GENOMIC DNA]</scope>
    <source>
        <strain evidence="2 3">CGMCC 1.10239</strain>
    </source>
</reference>
<evidence type="ECO:0000313" key="3">
    <source>
        <dbReference type="Proteomes" id="UP000182783"/>
    </source>
</evidence>
<proteinExistence type="predicted"/>
<dbReference type="EMBL" id="FNGM01000022">
    <property type="protein sequence ID" value="SDM96939.1"/>
    <property type="molecule type" value="Genomic_DNA"/>
</dbReference>
<gene>
    <name evidence="2" type="ORF">SAMN05216191_12251</name>
</gene>
<accession>A0A1G9XJC0</accession>
<dbReference type="PANTHER" id="PTHR33498">
    <property type="entry name" value="TRANSPOSASE FOR INSERTION SEQUENCE ELEMENT IS1557"/>
    <property type="match status" value="1"/>
</dbReference>